<accession>A0A6L9S1Q9</accession>
<dbReference type="AlphaFoldDB" id="A0A6L9S1Q9"/>
<protein>
    <submittedName>
        <fullName evidence="2">DUF1648 domain-containing protein</fullName>
    </submittedName>
</protein>
<evidence type="ECO:0000313" key="3">
    <source>
        <dbReference type="Proteomes" id="UP000475214"/>
    </source>
</evidence>
<gene>
    <name evidence="2" type="ORF">G1H10_01040</name>
</gene>
<name>A0A6L9S1Q9_9ACTN</name>
<comment type="caution">
    <text evidence="2">The sequence shown here is derived from an EMBL/GenBank/DDBJ whole genome shotgun (WGS) entry which is preliminary data.</text>
</comment>
<keyword evidence="1" id="KW-0472">Membrane</keyword>
<evidence type="ECO:0000256" key="1">
    <source>
        <dbReference type="SAM" id="Phobius"/>
    </source>
</evidence>
<keyword evidence="1" id="KW-1133">Transmembrane helix</keyword>
<proteinExistence type="predicted"/>
<feature type="transmembrane region" description="Helical" evidence="1">
    <location>
        <begin position="211"/>
        <end position="234"/>
    </location>
</feature>
<feature type="transmembrane region" description="Helical" evidence="1">
    <location>
        <begin position="59"/>
        <end position="84"/>
    </location>
</feature>
<dbReference type="RefSeq" id="WP_163731375.1">
    <property type="nucleotide sequence ID" value="NZ_JAAGOA010000001.1"/>
</dbReference>
<sequence length="333" mass="34623">MTRLTPPTPEPAGLFRPILAAAGIPAVVAAIGATLVQSWRDELPARVAIHWGTDGPDGYASVTGVVTTIAAFGVAFAAIGLVLCLAVRHESIVTRVIAGMTSGATTFVTALVAGLAADQRGVADARDAELSAVIVLTAFILAAGVTASAVYTVPRHPAPSTRMPADAPQIPLGESERVMWTRSAGAGGSVMIMMAVITVVTAVIAVVSGLWFTLAFTAIVVAFIALMCSIRVIVDERGVTVRGTLGWPRIHTPLDEIAHARTVRVHPIRHFGGYGLRVAVFGPYRGATGFILHGGTGVLVEKTDGHRTIVVVDDAETAAGLINSMAMRRTRNG</sequence>
<keyword evidence="1" id="KW-0812">Transmembrane</keyword>
<evidence type="ECO:0000313" key="2">
    <source>
        <dbReference type="EMBL" id="NED98750.1"/>
    </source>
</evidence>
<dbReference type="EMBL" id="JAAGOA010000001">
    <property type="protein sequence ID" value="NED98750.1"/>
    <property type="molecule type" value="Genomic_DNA"/>
</dbReference>
<keyword evidence="3" id="KW-1185">Reference proteome</keyword>
<organism evidence="2 3">
    <name type="scientific">Phytoactinopolyspora halotolerans</name>
    <dbReference type="NCBI Taxonomy" id="1981512"/>
    <lineage>
        <taxon>Bacteria</taxon>
        <taxon>Bacillati</taxon>
        <taxon>Actinomycetota</taxon>
        <taxon>Actinomycetes</taxon>
        <taxon>Jiangellales</taxon>
        <taxon>Jiangellaceae</taxon>
        <taxon>Phytoactinopolyspora</taxon>
    </lineage>
</organism>
<feature type="transmembrane region" description="Helical" evidence="1">
    <location>
        <begin position="96"/>
        <end position="117"/>
    </location>
</feature>
<reference evidence="2 3" key="1">
    <citation type="submission" date="2020-02" db="EMBL/GenBank/DDBJ databases">
        <authorList>
            <person name="Li X.-J."/>
            <person name="Han X.-M."/>
        </authorList>
    </citation>
    <scope>NUCLEOTIDE SEQUENCE [LARGE SCALE GENOMIC DNA]</scope>
    <source>
        <strain evidence="2 3">CCTCC AB 2017055</strain>
    </source>
</reference>
<feature type="transmembrane region" description="Helical" evidence="1">
    <location>
        <begin position="18"/>
        <end position="39"/>
    </location>
</feature>
<feature type="transmembrane region" description="Helical" evidence="1">
    <location>
        <begin position="132"/>
        <end position="153"/>
    </location>
</feature>
<dbReference type="Proteomes" id="UP000475214">
    <property type="component" value="Unassembled WGS sequence"/>
</dbReference>
<feature type="transmembrane region" description="Helical" evidence="1">
    <location>
        <begin position="184"/>
        <end position="205"/>
    </location>
</feature>